<evidence type="ECO:0000256" key="2">
    <source>
        <dbReference type="ARBA" id="ARBA00006576"/>
    </source>
</evidence>
<keyword evidence="3" id="KW-0479">Metal-binding</keyword>
<dbReference type="GO" id="GO:0008270">
    <property type="term" value="F:zinc ion binding"/>
    <property type="evidence" value="ECO:0007669"/>
    <property type="project" value="InterPro"/>
</dbReference>
<keyword evidence="5" id="KW-0378">Hydrolase</keyword>
<dbReference type="SUPFAM" id="SSF53927">
    <property type="entry name" value="Cytidine deaminase-like"/>
    <property type="match status" value="1"/>
</dbReference>
<dbReference type="Proteomes" id="UP000232222">
    <property type="component" value="Chromosome"/>
</dbReference>
<comment type="cofactor">
    <cofactor evidence="1">
        <name>Zn(2+)</name>
        <dbReference type="ChEBI" id="CHEBI:29105"/>
    </cofactor>
</comment>
<accession>A0A2K8NRW7</accession>
<reference evidence="8 9" key="1">
    <citation type="submission" date="2017-11" db="EMBL/GenBank/DDBJ databases">
        <title>Genome sequence of Entomoplasma freundtii BARC 318 (ATCC 51999).</title>
        <authorList>
            <person name="Lo W.-S."/>
            <person name="Gasparich G.E."/>
            <person name="Kuo C.-H."/>
        </authorList>
    </citation>
    <scope>NUCLEOTIDE SEQUENCE [LARGE SCALE GENOMIC DNA]</scope>
    <source>
        <strain evidence="8 9">BARC 318</strain>
    </source>
</reference>
<evidence type="ECO:0000313" key="9">
    <source>
        <dbReference type="Proteomes" id="UP000232222"/>
    </source>
</evidence>
<sequence length="206" mass="23093">MVLPNKNVESSEQNEGLKEKKSPMASKIACSSSNQQSKGRCHSQMKGLKRQDYLPWNVYFMAMAQVSAQRSKDPNTQVGAVVVKPAQKIIVSTGYNGFPRGVNDDLFPWNRDENWLDSKYPYVAHAELNAIVAARSDLTGCEIYVTLFPCNECAKIIIQSGIAKLYYLEDKYAQEPNFIASKKMLDAAGIKYESLNNVEVAVKWEV</sequence>
<dbReference type="FunFam" id="3.40.140.10:FF:000021">
    <property type="entry name" value="Deoxycytidylate deaminase"/>
    <property type="match status" value="1"/>
</dbReference>
<organism evidence="8 9">
    <name type="scientific">Entomoplasma freundtii</name>
    <dbReference type="NCBI Taxonomy" id="74700"/>
    <lineage>
        <taxon>Bacteria</taxon>
        <taxon>Bacillati</taxon>
        <taxon>Mycoplasmatota</taxon>
        <taxon>Mollicutes</taxon>
        <taxon>Entomoplasmatales</taxon>
        <taxon>Entomoplasmataceae</taxon>
        <taxon>Entomoplasma</taxon>
    </lineage>
</organism>
<dbReference type="KEGG" id="efr:EFREU_v1c04790"/>
<comment type="similarity">
    <text evidence="2">Belongs to the cytidine and deoxycytidylate deaminase family.</text>
</comment>
<dbReference type="InterPro" id="IPR016192">
    <property type="entry name" value="APOBEC/CMP_deaminase_Zn-bd"/>
</dbReference>
<gene>
    <name evidence="8" type="primary">comEB</name>
    <name evidence="8" type="ORF">EFREU_v1c04790</name>
</gene>
<dbReference type="AlphaFoldDB" id="A0A2K8NRW7"/>
<dbReference type="PROSITE" id="PS00903">
    <property type="entry name" value="CYT_DCMP_DEAMINASES_1"/>
    <property type="match status" value="1"/>
</dbReference>
<dbReference type="InterPro" id="IPR002125">
    <property type="entry name" value="CMP_dCMP_dom"/>
</dbReference>
<dbReference type="Gene3D" id="3.40.140.10">
    <property type="entry name" value="Cytidine Deaminase, domain 2"/>
    <property type="match status" value="1"/>
</dbReference>
<dbReference type="PROSITE" id="PS51747">
    <property type="entry name" value="CYT_DCMP_DEAMINASES_2"/>
    <property type="match status" value="1"/>
</dbReference>
<feature type="region of interest" description="Disordered" evidence="7">
    <location>
        <begin position="1"/>
        <end position="44"/>
    </location>
</feature>
<evidence type="ECO:0000313" key="8">
    <source>
        <dbReference type="EMBL" id="ATZ16504.1"/>
    </source>
</evidence>
<evidence type="ECO:0000256" key="6">
    <source>
        <dbReference type="ARBA" id="ARBA00022833"/>
    </source>
</evidence>
<dbReference type="PANTHER" id="PTHR11086:SF18">
    <property type="entry name" value="DEOXYCYTIDYLATE DEAMINASE"/>
    <property type="match status" value="1"/>
</dbReference>
<dbReference type="GO" id="GO:0009165">
    <property type="term" value="P:nucleotide biosynthetic process"/>
    <property type="evidence" value="ECO:0007669"/>
    <property type="project" value="UniProtKB-KW"/>
</dbReference>
<proteinExistence type="inferred from homology"/>
<dbReference type="EMBL" id="CP024962">
    <property type="protein sequence ID" value="ATZ16504.1"/>
    <property type="molecule type" value="Genomic_DNA"/>
</dbReference>
<dbReference type="GO" id="GO:0004132">
    <property type="term" value="F:dCMP deaminase activity"/>
    <property type="evidence" value="ECO:0007669"/>
    <property type="project" value="TreeGrafter"/>
</dbReference>
<keyword evidence="4" id="KW-0545">Nucleotide biosynthesis</keyword>
<evidence type="ECO:0000256" key="7">
    <source>
        <dbReference type="SAM" id="MobiDB-lite"/>
    </source>
</evidence>
<dbReference type="Pfam" id="PF00383">
    <property type="entry name" value="dCMP_cyt_deam_1"/>
    <property type="match status" value="1"/>
</dbReference>
<name>A0A2K8NRW7_9MOLU</name>
<dbReference type="CDD" id="cd01286">
    <property type="entry name" value="deoxycytidylate_deaminase"/>
    <property type="match status" value="1"/>
</dbReference>
<keyword evidence="9" id="KW-1185">Reference proteome</keyword>
<protein>
    <submittedName>
        <fullName evidence="8">Deoxycytidylate deaminase</fullName>
    </submittedName>
</protein>
<dbReference type="PANTHER" id="PTHR11086">
    <property type="entry name" value="DEOXYCYTIDYLATE DEAMINASE-RELATED"/>
    <property type="match status" value="1"/>
</dbReference>
<dbReference type="GO" id="GO:0005737">
    <property type="term" value="C:cytoplasm"/>
    <property type="evidence" value="ECO:0007669"/>
    <property type="project" value="TreeGrafter"/>
</dbReference>
<evidence type="ECO:0000256" key="3">
    <source>
        <dbReference type="ARBA" id="ARBA00022723"/>
    </source>
</evidence>
<dbReference type="InterPro" id="IPR035105">
    <property type="entry name" value="Deoxycytidylate_deaminase_dom"/>
</dbReference>
<evidence type="ECO:0000256" key="4">
    <source>
        <dbReference type="ARBA" id="ARBA00022727"/>
    </source>
</evidence>
<dbReference type="InterPro" id="IPR015517">
    <property type="entry name" value="dCMP_deaminase-rel"/>
</dbReference>
<evidence type="ECO:0000256" key="5">
    <source>
        <dbReference type="ARBA" id="ARBA00022801"/>
    </source>
</evidence>
<dbReference type="InterPro" id="IPR016193">
    <property type="entry name" value="Cytidine_deaminase-like"/>
</dbReference>
<keyword evidence="6" id="KW-0862">Zinc</keyword>
<evidence type="ECO:0000256" key="1">
    <source>
        <dbReference type="ARBA" id="ARBA00001947"/>
    </source>
</evidence>
<feature type="compositionally biased region" description="Polar residues" evidence="7">
    <location>
        <begin position="29"/>
        <end position="38"/>
    </location>
</feature>